<comment type="pathway">
    <text evidence="2">Protein modification; protein sumoylation.</text>
</comment>
<sequence>MEDLAKLRKQCMDSLYLCTDDALKYVADGKDEELTKLKNCVRDYCLMEARQNFEAQALEMIKRETDASNLNSLEEKFNAHLSLMLAQQRLNVDNHTFMQQFERRVRNGLQTVSQNLDESDIAITETQEPCLDPITKKPIEEPVRNMLCGHVYEQAAIQRHISNRSRAKCPVVGCGNSEPIQMSHLVNDDEMRMRLSAQQSASRRY</sequence>
<keyword evidence="10" id="KW-0539">Nucleus</keyword>
<evidence type="ECO:0000256" key="11">
    <source>
        <dbReference type="ARBA" id="ARBA00031731"/>
    </source>
</evidence>
<evidence type="ECO:0000256" key="9">
    <source>
        <dbReference type="ARBA" id="ARBA00022833"/>
    </source>
</evidence>
<protein>
    <recommendedName>
        <fullName evidence="4">E3 SUMO-protein ligase NSE2</fullName>
    </recommendedName>
    <alternativeName>
        <fullName evidence="11">E3 SUMO-protein transferase NSE2</fullName>
    </alternativeName>
    <alternativeName>
        <fullName evidence="12">Non-structural maintenance of chromosomes element 2 homolog</fullName>
    </alternativeName>
</protein>
<keyword evidence="7 13" id="KW-0863">Zinc-finger</keyword>
<evidence type="ECO:0000256" key="6">
    <source>
        <dbReference type="ARBA" id="ARBA00022723"/>
    </source>
</evidence>
<evidence type="ECO:0000256" key="7">
    <source>
        <dbReference type="ARBA" id="ARBA00022771"/>
    </source>
</evidence>
<evidence type="ECO:0000256" key="13">
    <source>
        <dbReference type="PROSITE-ProRule" id="PRU00452"/>
    </source>
</evidence>
<dbReference type="InterPro" id="IPR026846">
    <property type="entry name" value="Nse2(Mms21)"/>
</dbReference>
<dbReference type="Proteomes" id="UP000838756">
    <property type="component" value="Unassembled WGS sequence"/>
</dbReference>
<gene>
    <name evidence="15" type="primary">jg13973</name>
    <name evidence="15" type="ORF">PAEG_LOCUS11237</name>
</gene>
<name>A0A8S4RC33_9NEOP</name>
<comment type="similarity">
    <text evidence="3">Belongs to the NSE2 family.</text>
</comment>
<dbReference type="PANTHER" id="PTHR21330">
    <property type="entry name" value="E3 SUMO-PROTEIN LIGASE NSE2"/>
    <property type="match status" value="1"/>
</dbReference>
<dbReference type="GO" id="GO:0008270">
    <property type="term" value="F:zinc ion binding"/>
    <property type="evidence" value="ECO:0007669"/>
    <property type="project" value="UniProtKB-KW"/>
</dbReference>
<dbReference type="InterPro" id="IPR013083">
    <property type="entry name" value="Znf_RING/FYVE/PHD"/>
</dbReference>
<feature type="domain" description="SP-RING-type" evidence="14">
    <location>
        <begin position="117"/>
        <end position="200"/>
    </location>
</feature>
<evidence type="ECO:0000313" key="15">
    <source>
        <dbReference type="EMBL" id="CAH2233108.1"/>
    </source>
</evidence>
<reference evidence="15" key="1">
    <citation type="submission" date="2022-03" db="EMBL/GenBank/DDBJ databases">
        <authorList>
            <person name="Lindestad O."/>
        </authorList>
    </citation>
    <scope>NUCLEOTIDE SEQUENCE</scope>
</reference>
<evidence type="ECO:0000256" key="5">
    <source>
        <dbReference type="ARBA" id="ARBA00022679"/>
    </source>
</evidence>
<comment type="subcellular location">
    <subcellularLocation>
        <location evidence="1">Nucleus</location>
    </subcellularLocation>
</comment>
<evidence type="ECO:0000256" key="10">
    <source>
        <dbReference type="ARBA" id="ARBA00023242"/>
    </source>
</evidence>
<dbReference type="Gene3D" id="3.30.40.10">
    <property type="entry name" value="Zinc/RING finger domain, C3HC4 (zinc finger)"/>
    <property type="match status" value="1"/>
</dbReference>
<dbReference type="Pfam" id="PF11789">
    <property type="entry name" value="zf-Nse"/>
    <property type="match status" value="1"/>
</dbReference>
<accession>A0A8S4RC33</accession>
<keyword evidence="8" id="KW-0833">Ubl conjugation pathway</keyword>
<evidence type="ECO:0000259" key="14">
    <source>
        <dbReference type="PROSITE" id="PS51044"/>
    </source>
</evidence>
<dbReference type="InterPro" id="IPR004181">
    <property type="entry name" value="Znf_MIZ"/>
</dbReference>
<dbReference type="OrthoDB" id="26899at2759"/>
<dbReference type="SUPFAM" id="SSF57850">
    <property type="entry name" value="RING/U-box"/>
    <property type="match status" value="1"/>
</dbReference>
<dbReference type="GO" id="GO:0030915">
    <property type="term" value="C:Smc5-Smc6 complex"/>
    <property type="evidence" value="ECO:0007669"/>
    <property type="project" value="InterPro"/>
</dbReference>
<evidence type="ECO:0000256" key="4">
    <source>
        <dbReference type="ARBA" id="ARBA00020923"/>
    </source>
</evidence>
<dbReference type="GO" id="GO:0005634">
    <property type="term" value="C:nucleus"/>
    <property type="evidence" value="ECO:0007669"/>
    <property type="project" value="UniProtKB-SubCell"/>
</dbReference>
<organism evidence="15 16">
    <name type="scientific">Pararge aegeria aegeria</name>
    <dbReference type="NCBI Taxonomy" id="348720"/>
    <lineage>
        <taxon>Eukaryota</taxon>
        <taxon>Metazoa</taxon>
        <taxon>Ecdysozoa</taxon>
        <taxon>Arthropoda</taxon>
        <taxon>Hexapoda</taxon>
        <taxon>Insecta</taxon>
        <taxon>Pterygota</taxon>
        <taxon>Neoptera</taxon>
        <taxon>Endopterygota</taxon>
        <taxon>Lepidoptera</taxon>
        <taxon>Glossata</taxon>
        <taxon>Ditrysia</taxon>
        <taxon>Papilionoidea</taxon>
        <taxon>Nymphalidae</taxon>
        <taxon>Satyrinae</taxon>
        <taxon>Satyrini</taxon>
        <taxon>Parargina</taxon>
        <taxon>Pararge</taxon>
    </lineage>
</organism>
<dbReference type="EMBL" id="CAKXAJ010024941">
    <property type="protein sequence ID" value="CAH2233108.1"/>
    <property type="molecule type" value="Genomic_DNA"/>
</dbReference>
<evidence type="ECO:0000256" key="2">
    <source>
        <dbReference type="ARBA" id="ARBA00004718"/>
    </source>
</evidence>
<dbReference type="GO" id="GO:0061665">
    <property type="term" value="F:SUMO ligase activity"/>
    <property type="evidence" value="ECO:0007669"/>
    <property type="project" value="TreeGrafter"/>
</dbReference>
<dbReference type="GO" id="GO:0000724">
    <property type="term" value="P:double-strand break repair via homologous recombination"/>
    <property type="evidence" value="ECO:0007669"/>
    <property type="project" value="InterPro"/>
</dbReference>
<keyword evidence="9" id="KW-0862">Zinc</keyword>
<evidence type="ECO:0000256" key="12">
    <source>
        <dbReference type="ARBA" id="ARBA00032533"/>
    </source>
</evidence>
<keyword evidence="16" id="KW-1185">Reference proteome</keyword>
<dbReference type="GO" id="GO:0016925">
    <property type="term" value="P:protein sumoylation"/>
    <property type="evidence" value="ECO:0007669"/>
    <property type="project" value="TreeGrafter"/>
</dbReference>
<keyword evidence="6" id="KW-0479">Metal-binding</keyword>
<evidence type="ECO:0000256" key="3">
    <source>
        <dbReference type="ARBA" id="ARBA00008212"/>
    </source>
</evidence>
<keyword evidence="5" id="KW-0808">Transferase</keyword>
<comment type="caution">
    <text evidence="15">The sequence shown here is derived from an EMBL/GenBank/DDBJ whole genome shotgun (WGS) entry which is preliminary data.</text>
</comment>
<dbReference type="AlphaFoldDB" id="A0A8S4RC33"/>
<evidence type="ECO:0000256" key="8">
    <source>
        <dbReference type="ARBA" id="ARBA00022786"/>
    </source>
</evidence>
<dbReference type="CDD" id="cd16651">
    <property type="entry name" value="SPL-RING_NSE2"/>
    <property type="match status" value="1"/>
</dbReference>
<proteinExistence type="inferred from homology"/>
<dbReference type="PROSITE" id="PS51044">
    <property type="entry name" value="ZF_SP_RING"/>
    <property type="match status" value="1"/>
</dbReference>
<evidence type="ECO:0000256" key="1">
    <source>
        <dbReference type="ARBA" id="ARBA00004123"/>
    </source>
</evidence>
<evidence type="ECO:0000313" key="16">
    <source>
        <dbReference type="Proteomes" id="UP000838756"/>
    </source>
</evidence>
<dbReference type="PANTHER" id="PTHR21330:SF1">
    <property type="entry name" value="E3 SUMO-PROTEIN LIGASE NSE2"/>
    <property type="match status" value="1"/>
</dbReference>